<dbReference type="GO" id="GO:0015833">
    <property type="term" value="P:peptide transport"/>
    <property type="evidence" value="ECO:0007669"/>
    <property type="project" value="TreeGrafter"/>
</dbReference>
<dbReference type="GO" id="GO:0030288">
    <property type="term" value="C:outer membrane-bounded periplasmic space"/>
    <property type="evidence" value="ECO:0007669"/>
    <property type="project" value="TreeGrafter"/>
</dbReference>
<evidence type="ECO:0000313" key="5">
    <source>
        <dbReference type="Proteomes" id="UP000252707"/>
    </source>
</evidence>
<dbReference type="FunFam" id="3.10.105.10:FF:000005">
    <property type="entry name" value="ABC transporter substrate-binding protein"/>
    <property type="match status" value="1"/>
</dbReference>
<keyword evidence="5" id="KW-1185">Reference proteome</keyword>
<dbReference type="GO" id="GO:0042884">
    <property type="term" value="P:microcin transport"/>
    <property type="evidence" value="ECO:0007669"/>
    <property type="project" value="TreeGrafter"/>
</dbReference>
<dbReference type="RefSeq" id="WP_114279623.1">
    <property type="nucleotide sequence ID" value="NZ_QPJY01000004.1"/>
</dbReference>
<dbReference type="InterPro" id="IPR000914">
    <property type="entry name" value="SBP_5_dom"/>
</dbReference>
<comment type="caution">
    <text evidence="4">The sequence shown here is derived from an EMBL/GenBank/DDBJ whole genome shotgun (WGS) entry which is preliminary data.</text>
</comment>
<name>A0A369C9C2_9GAMM</name>
<feature type="domain" description="Solute-binding protein family 5" evidence="3">
    <location>
        <begin position="105"/>
        <end position="506"/>
    </location>
</feature>
<organism evidence="4 5">
    <name type="scientific">Thioalbus denitrificans</name>
    <dbReference type="NCBI Taxonomy" id="547122"/>
    <lineage>
        <taxon>Bacteria</taxon>
        <taxon>Pseudomonadati</taxon>
        <taxon>Pseudomonadota</taxon>
        <taxon>Gammaproteobacteria</taxon>
        <taxon>Chromatiales</taxon>
        <taxon>Ectothiorhodospiraceae</taxon>
        <taxon>Thioalbus</taxon>
    </lineage>
</organism>
<dbReference type="PANTHER" id="PTHR30290">
    <property type="entry name" value="PERIPLASMIC BINDING COMPONENT OF ABC TRANSPORTER"/>
    <property type="match status" value="1"/>
</dbReference>
<reference evidence="4 5" key="1">
    <citation type="submission" date="2018-07" db="EMBL/GenBank/DDBJ databases">
        <title>Genomic Encyclopedia of Type Strains, Phase IV (KMG-IV): sequencing the most valuable type-strain genomes for metagenomic binning, comparative biology and taxonomic classification.</title>
        <authorList>
            <person name="Goeker M."/>
        </authorList>
    </citation>
    <scope>NUCLEOTIDE SEQUENCE [LARGE SCALE GENOMIC DNA]</scope>
    <source>
        <strain evidence="4 5">DSM 26407</strain>
    </source>
</reference>
<dbReference type="Gene3D" id="3.40.190.10">
    <property type="entry name" value="Periplasmic binding protein-like II"/>
    <property type="match status" value="1"/>
</dbReference>
<dbReference type="PANTHER" id="PTHR30290:SF64">
    <property type="entry name" value="ABC TRANSPORTER PERIPLASMIC BINDING PROTEIN"/>
    <property type="match status" value="1"/>
</dbReference>
<dbReference type="Gene3D" id="3.10.105.10">
    <property type="entry name" value="Dipeptide-binding Protein, Domain 3"/>
    <property type="match status" value="1"/>
</dbReference>
<evidence type="ECO:0000259" key="3">
    <source>
        <dbReference type="Pfam" id="PF00496"/>
    </source>
</evidence>
<dbReference type="GO" id="GO:1904680">
    <property type="term" value="F:peptide transmembrane transporter activity"/>
    <property type="evidence" value="ECO:0007669"/>
    <property type="project" value="TreeGrafter"/>
</dbReference>
<dbReference type="Proteomes" id="UP000252707">
    <property type="component" value="Unassembled WGS sequence"/>
</dbReference>
<dbReference type="AlphaFoldDB" id="A0A369C9C2"/>
<evidence type="ECO:0000256" key="1">
    <source>
        <dbReference type="ARBA" id="ARBA00022729"/>
    </source>
</evidence>
<dbReference type="CDD" id="cd08497">
    <property type="entry name" value="MbnE-like"/>
    <property type="match status" value="1"/>
</dbReference>
<feature type="chain" id="PRO_5016985177" evidence="2">
    <location>
        <begin position="27"/>
        <end position="610"/>
    </location>
</feature>
<keyword evidence="1 2" id="KW-0732">Signal</keyword>
<sequence>MGRFNPIAALGAGILALLTTAAPAIGATVSHGLAMHGDLKYGPGFTHFDYARPEAPKGGDVRLAAVGTYDTLNPFTLKGVSASGLGRLFDTLTIRSDDEAFSEYGLLAETIEIPEDRSWVAYTLRPEARFHDGSPVTPEDVIFSFNTLKEKGHPFYRAYYGSVARAEKVGDRKVKFTFDAGENRELALIIGQLPVLSRADWEGKDFAATTLKAPLGSGPYEVAASDPGRSITYRRVADYWGGDLPVNRGRDNFDTIRVDYYRDATVALEAFKAGEYDFRLENTAKNWATAYDVPPVNEGFIKLEEIPNEQPTGMQAFVYNTRRELFSDPRVREALAYAFDFEWTNKNLFYGAYTRTRSYFSNSELAARGLPSPGELKVLEPYRGKVPEAVFTTAYEPPASDGSGNIRGNLRKATELLRQTGWEIRGRQLVDSATGRPFSFEILLVNPAFERVVLPFVRNLERLGIEARVRTVDTTQYQNRLNDFDFDMIVDVFGQSLSPGNEQRDFWSCEAARTPGSRNTAGVCDPVVDALVEKVISATDRQELIDRTRALDRVLQWGFYVIPNWHTRVYRVAYWDKFSRPAVTPRYDLGFGFWWVDPDKAAALTAKRGK</sequence>
<dbReference type="EMBL" id="QPJY01000004">
    <property type="protein sequence ID" value="RCX30632.1"/>
    <property type="molecule type" value="Genomic_DNA"/>
</dbReference>
<evidence type="ECO:0000256" key="2">
    <source>
        <dbReference type="SAM" id="SignalP"/>
    </source>
</evidence>
<dbReference type="OrthoDB" id="9801912at2"/>
<dbReference type="SUPFAM" id="SSF53850">
    <property type="entry name" value="Periplasmic binding protein-like II"/>
    <property type="match status" value="1"/>
</dbReference>
<protein>
    <submittedName>
        <fullName evidence="4">Microcin C transport system substrate-binding protein</fullName>
    </submittedName>
</protein>
<accession>A0A369C9C2</accession>
<dbReference type="Pfam" id="PF00496">
    <property type="entry name" value="SBP_bac_5"/>
    <property type="match status" value="1"/>
</dbReference>
<dbReference type="GO" id="GO:0043190">
    <property type="term" value="C:ATP-binding cassette (ABC) transporter complex"/>
    <property type="evidence" value="ECO:0007669"/>
    <property type="project" value="InterPro"/>
</dbReference>
<gene>
    <name evidence="4" type="ORF">DFQ59_10468</name>
</gene>
<dbReference type="InterPro" id="IPR030678">
    <property type="entry name" value="Peptide/Ni-bd"/>
</dbReference>
<evidence type="ECO:0000313" key="4">
    <source>
        <dbReference type="EMBL" id="RCX30632.1"/>
    </source>
</evidence>
<dbReference type="PIRSF" id="PIRSF002741">
    <property type="entry name" value="MppA"/>
    <property type="match status" value="1"/>
</dbReference>
<dbReference type="InterPro" id="IPR039424">
    <property type="entry name" value="SBP_5"/>
</dbReference>
<proteinExistence type="predicted"/>
<feature type="signal peptide" evidence="2">
    <location>
        <begin position="1"/>
        <end position="26"/>
    </location>
</feature>